<dbReference type="RefSeq" id="WP_344953605.1">
    <property type="nucleotide sequence ID" value="NZ_BAABCX010000001.1"/>
</dbReference>
<keyword evidence="3" id="KW-0804">Transcription</keyword>
<dbReference type="SMART" id="SM00342">
    <property type="entry name" value="HTH_ARAC"/>
    <property type="match status" value="1"/>
</dbReference>
<feature type="domain" description="HTH araC/xylS-type" evidence="4">
    <location>
        <begin position="230"/>
        <end position="330"/>
    </location>
</feature>
<dbReference type="InterPro" id="IPR018062">
    <property type="entry name" value="HTH_AraC-typ_CS"/>
</dbReference>
<proteinExistence type="predicted"/>
<sequence>MSSLSHPHSALALSLLDNDERLLFTSRDLREVEGEVSSIFKPHRLEITDGSTRLHSRLHHVPIGQVSFNRLKYGGEVRIRPERLEDFYLVQMPLQGEAHIISDGKPLRSMAGTASVLNPTQTLDMCWNTVCDQLILRIDRQALEQTCSHYLGRPIKKPVVFELGLAWQANPHWYSMMTYLSQMLTQATPGHLLYPQLEQLVIGTLLNVQPHCYSQALESDHKRLAPRHVKRVEEYIQAHADEAITPAMLAELAGVSLRTLYAGFKDFRDVSPMEYLRSVRLQRVREDLCRQAPERSVTEVATRWGFGHMGRFSREYRRLFGEKPSETKRKY</sequence>
<evidence type="ECO:0000313" key="5">
    <source>
        <dbReference type="EMBL" id="GAA3526022.1"/>
    </source>
</evidence>
<dbReference type="PRINTS" id="PR00032">
    <property type="entry name" value="HTHARAC"/>
</dbReference>
<dbReference type="InterPro" id="IPR018060">
    <property type="entry name" value="HTH_AraC"/>
</dbReference>
<keyword evidence="6" id="KW-1185">Reference proteome</keyword>
<dbReference type="PANTHER" id="PTHR46796:SF12">
    <property type="entry name" value="HTH-TYPE DNA-BINDING TRANSCRIPTIONAL ACTIVATOR EUTR"/>
    <property type="match status" value="1"/>
</dbReference>
<dbReference type="PROSITE" id="PS01124">
    <property type="entry name" value="HTH_ARAC_FAMILY_2"/>
    <property type="match status" value="1"/>
</dbReference>
<protein>
    <submittedName>
        <fullName evidence="5">AraC family transcriptional regulator</fullName>
    </submittedName>
</protein>
<dbReference type="InterPro" id="IPR050204">
    <property type="entry name" value="AraC_XylS_family_regulators"/>
</dbReference>
<dbReference type="PROSITE" id="PS00041">
    <property type="entry name" value="HTH_ARAC_FAMILY_1"/>
    <property type="match status" value="1"/>
</dbReference>
<evidence type="ECO:0000256" key="1">
    <source>
        <dbReference type="ARBA" id="ARBA00023015"/>
    </source>
</evidence>
<dbReference type="PANTHER" id="PTHR46796">
    <property type="entry name" value="HTH-TYPE TRANSCRIPTIONAL ACTIVATOR RHAS-RELATED"/>
    <property type="match status" value="1"/>
</dbReference>
<evidence type="ECO:0000256" key="3">
    <source>
        <dbReference type="ARBA" id="ARBA00023163"/>
    </source>
</evidence>
<dbReference type="InterPro" id="IPR009057">
    <property type="entry name" value="Homeodomain-like_sf"/>
</dbReference>
<evidence type="ECO:0000259" key="4">
    <source>
        <dbReference type="PROSITE" id="PS01124"/>
    </source>
</evidence>
<evidence type="ECO:0000256" key="2">
    <source>
        <dbReference type="ARBA" id="ARBA00023125"/>
    </source>
</evidence>
<keyword evidence="2" id="KW-0238">DNA-binding</keyword>
<dbReference type="Pfam" id="PF12833">
    <property type="entry name" value="HTH_18"/>
    <property type="match status" value="1"/>
</dbReference>
<reference evidence="6" key="1">
    <citation type="journal article" date="2019" name="Int. J. Syst. Evol. Microbiol.">
        <title>The Global Catalogue of Microorganisms (GCM) 10K type strain sequencing project: providing services to taxonomists for standard genome sequencing and annotation.</title>
        <authorList>
            <consortium name="The Broad Institute Genomics Platform"/>
            <consortium name="The Broad Institute Genome Sequencing Center for Infectious Disease"/>
            <person name="Wu L."/>
            <person name="Ma J."/>
        </authorList>
    </citation>
    <scope>NUCLEOTIDE SEQUENCE [LARGE SCALE GENOMIC DNA]</scope>
    <source>
        <strain evidence="6">JCM 17110</strain>
    </source>
</reference>
<dbReference type="Proteomes" id="UP001500795">
    <property type="component" value="Unassembled WGS sequence"/>
</dbReference>
<dbReference type="InterPro" id="IPR035418">
    <property type="entry name" value="AraC-bd_2"/>
</dbReference>
<comment type="caution">
    <text evidence="5">The sequence shown here is derived from an EMBL/GenBank/DDBJ whole genome shotgun (WGS) entry which is preliminary data.</text>
</comment>
<name>A0ABP6V3E7_9GAMM</name>
<dbReference type="Pfam" id="PF14525">
    <property type="entry name" value="AraC_binding_2"/>
    <property type="match status" value="1"/>
</dbReference>
<dbReference type="Gene3D" id="1.10.10.60">
    <property type="entry name" value="Homeodomain-like"/>
    <property type="match status" value="1"/>
</dbReference>
<keyword evidence="1" id="KW-0805">Transcription regulation</keyword>
<dbReference type="EMBL" id="BAABCX010000001">
    <property type="protein sequence ID" value="GAA3526022.1"/>
    <property type="molecule type" value="Genomic_DNA"/>
</dbReference>
<dbReference type="SUPFAM" id="SSF46689">
    <property type="entry name" value="Homeodomain-like"/>
    <property type="match status" value="2"/>
</dbReference>
<dbReference type="InterPro" id="IPR020449">
    <property type="entry name" value="Tscrpt_reg_AraC-type_HTH"/>
</dbReference>
<accession>A0ABP6V3E7</accession>
<organism evidence="5 6">
    <name type="scientific">Zobellella aerophila</name>
    <dbReference type="NCBI Taxonomy" id="870480"/>
    <lineage>
        <taxon>Bacteria</taxon>
        <taxon>Pseudomonadati</taxon>
        <taxon>Pseudomonadota</taxon>
        <taxon>Gammaproteobacteria</taxon>
        <taxon>Aeromonadales</taxon>
        <taxon>Aeromonadaceae</taxon>
        <taxon>Zobellella</taxon>
    </lineage>
</organism>
<gene>
    <name evidence="5" type="ORF">GCM10022394_01390</name>
</gene>
<evidence type="ECO:0000313" key="6">
    <source>
        <dbReference type="Proteomes" id="UP001500795"/>
    </source>
</evidence>